<dbReference type="AlphaFoldDB" id="A0AAN9KCN1"/>
<reference evidence="1 2" key="1">
    <citation type="submission" date="2024-01" db="EMBL/GenBank/DDBJ databases">
        <title>The genomes of 5 underutilized Papilionoideae crops provide insights into root nodulation and disease resistanc.</title>
        <authorList>
            <person name="Jiang F."/>
        </authorList>
    </citation>
    <scope>NUCLEOTIDE SEQUENCE [LARGE SCALE GENOMIC DNA]</scope>
    <source>
        <strain evidence="1">LVBAO_FW01</strain>
        <tissue evidence="1">Leaves</tissue>
    </source>
</reference>
<sequence length="406" mass="45704">MVLRLGKSEGLCSTLKNHEVLDLSFNNFNDGDIAFALGWLSFLKLELMEWSGVFLYFDILGFVEWSRRMDFAKRLCRDLFCCQCGSDDFACETPMMGSSRGLACFLADSRITEAQYDIFHMLPPYTRLFCPCLRNRSRRSPPWRGGFFMPNGCICIYTAQFCMNPNYQPDTSIYTLAAPTNVILIEGYLVCMGHGFNFARHSSIPHDSSNGLAGGSVVDARNFLLVPLFSSKPPEMSLPSLYKKNPPGANRMAEPLCQYPLFFLVDASRVPFLFRVKKSPSSLLNATPLNQRKNNIPQPSTNPLQCLDTVLERPRNGSHALPKSSQTLMLYLGILTSHQYFLSFLGLLLDTQGESPPRKIFLCVPFSQSFFLLLKILLKLSFLSPSPPEASFQKIPPPFSLPKPFC</sequence>
<keyword evidence="2" id="KW-1185">Reference proteome</keyword>
<organism evidence="1 2">
    <name type="scientific">Canavalia gladiata</name>
    <name type="common">Sword bean</name>
    <name type="synonym">Dolichos gladiatus</name>
    <dbReference type="NCBI Taxonomy" id="3824"/>
    <lineage>
        <taxon>Eukaryota</taxon>
        <taxon>Viridiplantae</taxon>
        <taxon>Streptophyta</taxon>
        <taxon>Embryophyta</taxon>
        <taxon>Tracheophyta</taxon>
        <taxon>Spermatophyta</taxon>
        <taxon>Magnoliopsida</taxon>
        <taxon>eudicotyledons</taxon>
        <taxon>Gunneridae</taxon>
        <taxon>Pentapetalae</taxon>
        <taxon>rosids</taxon>
        <taxon>fabids</taxon>
        <taxon>Fabales</taxon>
        <taxon>Fabaceae</taxon>
        <taxon>Papilionoideae</taxon>
        <taxon>50 kb inversion clade</taxon>
        <taxon>NPAAA clade</taxon>
        <taxon>indigoferoid/millettioid clade</taxon>
        <taxon>Phaseoleae</taxon>
        <taxon>Canavalia</taxon>
    </lineage>
</organism>
<evidence type="ECO:0000313" key="1">
    <source>
        <dbReference type="EMBL" id="KAK7313717.1"/>
    </source>
</evidence>
<proteinExistence type="predicted"/>
<evidence type="ECO:0000313" key="2">
    <source>
        <dbReference type="Proteomes" id="UP001367508"/>
    </source>
</evidence>
<dbReference type="Proteomes" id="UP001367508">
    <property type="component" value="Unassembled WGS sequence"/>
</dbReference>
<protein>
    <submittedName>
        <fullName evidence="1">Uncharacterized protein</fullName>
    </submittedName>
</protein>
<name>A0AAN9KCN1_CANGL</name>
<dbReference type="EMBL" id="JAYMYQ010000009">
    <property type="protein sequence ID" value="KAK7313717.1"/>
    <property type="molecule type" value="Genomic_DNA"/>
</dbReference>
<gene>
    <name evidence="1" type="ORF">VNO77_38912</name>
</gene>
<accession>A0AAN9KCN1</accession>
<comment type="caution">
    <text evidence="1">The sequence shown here is derived from an EMBL/GenBank/DDBJ whole genome shotgun (WGS) entry which is preliminary data.</text>
</comment>